<evidence type="ECO:0000259" key="1">
    <source>
        <dbReference type="SMART" id="SM00827"/>
    </source>
</evidence>
<sequence length="307" mass="30204">MRGLALLCPGQGSQHPAMLDLALASPAGADAVRRAGTALGEVDLVALARGDGAFANAAAQPLVCAATAATWAALRDLLPAPRLAAGYSVGELAAYGCAGALGVEDLVALAARRAAAMDAASGEPGGLAGIRGLPVGTVALLAAEAGAELAIVNGPDHVVAGGPVAALEVVEARAKAAGAFVHRLPIAVAAHTAALGGAVAPFAAALAASPLADPAIPVLAGISGEPVRTRGDAIATLSRQVAKRIEWARCLAVAREMGCEVFLELGPGSALTRMAAEALPGVAARSVEDFRTAAGVARWVERAVRGG</sequence>
<dbReference type="InterPro" id="IPR001227">
    <property type="entry name" value="Ac_transferase_dom_sf"/>
</dbReference>
<dbReference type="PANTHER" id="PTHR42681">
    <property type="entry name" value="MALONYL-COA-ACYL CARRIER PROTEIN TRANSACYLASE, MITOCHONDRIAL"/>
    <property type="match status" value="1"/>
</dbReference>
<organism evidence="2 3">
    <name type="scientific">Anaeromyxobacter oryzae</name>
    <dbReference type="NCBI Taxonomy" id="2918170"/>
    <lineage>
        <taxon>Bacteria</taxon>
        <taxon>Pseudomonadati</taxon>
        <taxon>Myxococcota</taxon>
        <taxon>Myxococcia</taxon>
        <taxon>Myxococcales</taxon>
        <taxon>Cystobacterineae</taxon>
        <taxon>Anaeromyxobacteraceae</taxon>
        <taxon>Anaeromyxobacter</taxon>
    </lineage>
</organism>
<name>A0ABM7X120_9BACT</name>
<dbReference type="RefSeq" id="WP_248354391.1">
    <property type="nucleotide sequence ID" value="NZ_AP025591.1"/>
</dbReference>
<dbReference type="Gene3D" id="3.40.366.10">
    <property type="entry name" value="Malonyl-Coenzyme A Acyl Carrier Protein, domain 2"/>
    <property type="match status" value="1"/>
</dbReference>
<reference evidence="3" key="1">
    <citation type="journal article" date="2022" name="Int. J. Syst. Evol. Microbiol.">
        <title>Anaeromyxobacter oryzae sp. nov., Anaeromyxobacter diazotrophicus sp. nov. and Anaeromyxobacter paludicola sp. nov., isolated from paddy soils.</title>
        <authorList>
            <person name="Itoh H."/>
            <person name="Xu Z."/>
            <person name="Mise K."/>
            <person name="Masuda Y."/>
            <person name="Ushijima N."/>
            <person name="Hayakawa C."/>
            <person name="Shiratori Y."/>
            <person name="Senoo K."/>
        </authorList>
    </citation>
    <scope>NUCLEOTIDE SEQUENCE [LARGE SCALE GENOMIC DNA]</scope>
    <source>
        <strain evidence="3">Red232</strain>
    </source>
</reference>
<evidence type="ECO:0000313" key="2">
    <source>
        <dbReference type="EMBL" id="BDG05501.1"/>
    </source>
</evidence>
<keyword evidence="3" id="KW-1185">Reference proteome</keyword>
<dbReference type="Proteomes" id="UP001162891">
    <property type="component" value="Chromosome"/>
</dbReference>
<dbReference type="PANTHER" id="PTHR42681:SF6">
    <property type="entry name" value="BLL0263 PROTEIN"/>
    <property type="match status" value="1"/>
</dbReference>
<dbReference type="Gene3D" id="3.30.70.250">
    <property type="entry name" value="Malonyl-CoA ACP transacylase, ACP-binding"/>
    <property type="match status" value="1"/>
</dbReference>
<evidence type="ECO:0000313" key="3">
    <source>
        <dbReference type="Proteomes" id="UP001162891"/>
    </source>
</evidence>
<protein>
    <submittedName>
        <fullName evidence="2">Malonate decarboxylase subunit epsilon</fullName>
    </submittedName>
</protein>
<feature type="domain" description="Malonyl-CoA:ACP transacylase (MAT)" evidence="1">
    <location>
        <begin position="7"/>
        <end position="299"/>
    </location>
</feature>
<dbReference type="SUPFAM" id="SSF52151">
    <property type="entry name" value="FabD/lysophospholipase-like"/>
    <property type="match status" value="1"/>
</dbReference>
<dbReference type="Pfam" id="PF00698">
    <property type="entry name" value="Acyl_transf_1"/>
    <property type="match status" value="1"/>
</dbReference>
<dbReference type="EMBL" id="AP025591">
    <property type="protein sequence ID" value="BDG05501.1"/>
    <property type="molecule type" value="Genomic_DNA"/>
</dbReference>
<accession>A0ABM7X120</accession>
<dbReference type="InterPro" id="IPR016036">
    <property type="entry name" value="Malonyl_transacylase_ACP-bd"/>
</dbReference>
<dbReference type="InterPro" id="IPR016035">
    <property type="entry name" value="Acyl_Trfase/lysoPLipase"/>
</dbReference>
<gene>
    <name evidence="2" type="primary">mdcH</name>
    <name evidence="2" type="ORF">AMOR_44970</name>
</gene>
<proteinExistence type="predicted"/>
<dbReference type="SUPFAM" id="SSF55048">
    <property type="entry name" value="Probable ACP-binding domain of malonyl-CoA ACP transacylase"/>
    <property type="match status" value="1"/>
</dbReference>
<dbReference type="InterPro" id="IPR014043">
    <property type="entry name" value="Acyl_transferase_dom"/>
</dbReference>
<dbReference type="SMART" id="SM00827">
    <property type="entry name" value="PKS_AT"/>
    <property type="match status" value="1"/>
</dbReference>
<dbReference type="InterPro" id="IPR050858">
    <property type="entry name" value="Mal-CoA-ACP_Trans/PKS_FabD"/>
</dbReference>